<dbReference type="EMBL" id="JAKOGG010000012">
    <property type="protein sequence ID" value="MCS4557722.1"/>
    <property type="molecule type" value="Genomic_DNA"/>
</dbReference>
<comment type="subunit">
    <text evidence="6">Homodimer.</text>
</comment>
<evidence type="ECO:0000313" key="9">
    <source>
        <dbReference type="Proteomes" id="UP001201549"/>
    </source>
</evidence>
<reference evidence="9" key="2">
    <citation type="submission" date="2023-07" db="EMBL/GenBank/DDBJ databases">
        <title>Shewanella mangrovi sp. nov., an acetaldehyde- degrading bacterium isolated from mangrove sediment.</title>
        <authorList>
            <person name="Liu Y."/>
        </authorList>
    </citation>
    <scope>NUCLEOTIDE SEQUENCE [LARGE SCALE GENOMIC DNA]</scope>
    <source>
        <strain evidence="9">C32</strain>
    </source>
</reference>
<dbReference type="HAMAP" id="MF_01216">
    <property type="entry name" value="Azoreductase_type1"/>
    <property type="match status" value="1"/>
</dbReference>
<evidence type="ECO:0000259" key="7">
    <source>
        <dbReference type="Pfam" id="PF02525"/>
    </source>
</evidence>
<comment type="similarity">
    <text evidence="6">Belongs to the azoreductase type 1 family.</text>
</comment>
<accession>A0ABT2FN09</accession>
<comment type="catalytic activity">
    <reaction evidence="5">
        <text>N,N-dimethyl-1,4-phenylenediamine + anthranilate + 2 NAD(+) = 2-(4-dimethylaminophenyl)diazenylbenzoate + 2 NADH + 2 H(+)</text>
        <dbReference type="Rhea" id="RHEA:55872"/>
        <dbReference type="ChEBI" id="CHEBI:15378"/>
        <dbReference type="ChEBI" id="CHEBI:15783"/>
        <dbReference type="ChEBI" id="CHEBI:16567"/>
        <dbReference type="ChEBI" id="CHEBI:57540"/>
        <dbReference type="ChEBI" id="CHEBI:57945"/>
        <dbReference type="ChEBI" id="CHEBI:71579"/>
        <dbReference type="EC" id="1.7.1.17"/>
    </reaction>
    <physiologicalReaction direction="right-to-left" evidence="5">
        <dbReference type="Rhea" id="RHEA:55874"/>
    </physiologicalReaction>
</comment>
<evidence type="ECO:0000313" key="8">
    <source>
        <dbReference type="EMBL" id="MCS4557722.1"/>
    </source>
</evidence>
<feature type="binding site" evidence="6">
    <location>
        <begin position="16"/>
        <end position="18"/>
    </location>
    <ligand>
        <name>FMN</name>
        <dbReference type="ChEBI" id="CHEBI:58210"/>
    </ligand>
</feature>
<comment type="caution">
    <text evidence="8">The sequence shown here is derived from an EMBL/GenBank/DDBJ whole genome shotgun (WGS) entry which is preliminary data.</text>
</comment>
<keyword evidence="2 6" id="KW-0288">FMN</keyword>
<keyword evidence="3 6" id="KW-0560">Oxidoreductase</keyword>
<dbReference type="PANTHER" id="PTHR43741">
    <property type="entry name" value="FMN-DEPENDENT NADH-AZOREDUCTASE 1"/>
    <property type="match status" value="1"/>
</dbReference>
<comment type="catalytic activity">
    <reaction evidence="6">
        <text>2 a quinone + NADH + H(+) = 2 a 1,4-benzosemiquinone + NAD(+)</text>
        <dbReference type="Rhea" id="RHEA:65952"/>
        <dbReference type="ChEBI" id="CHEBI:15378"/>
        <dbReference type="ChEBI" id="CHEBI:57540"/>
        <dbReference type="ChEBI" id="CHEBI:57945"/>
        <dbReference type="ChEBI" id="CHEBI:132124"/>
        <dbReference type="ChEBI" id="CHEBI:134225"/>
    </reaction>
</comment>
<dbReference type="Gene3D" id="3.40.50.360">
    <property type="match status" value="1"/>
</dbReference>
<feature type="binding site" evidence="6">
    <location>
        <begin position="137"/>
        <end position="140"/>
    </location>
    <ligand>
        <name>FMN</name>
        <dbReference type="ChEBI" id="CHEBI:58210"/>
    </ligand>
</feature>
<dbReference type="InterPro" id="IPR050104">
    <property type="entry name" value="FMN-dep_NADH:Q_OxRdtase_AzoR1"/>
</dbReference>
<comment type="function">
    <text evidence="6">Quinone reductase that provides resistance to thiol-specific stress caused by electrophilic quinones.</text>
</comment>
<keyword evidence="9" id="KW-1185">Reference proteome</keyword>
<keyword evidence="1 6" id="KW-0285">Flavoprotein</keyword>
<comment type="cofactor">
    <cofactor evidence="6">
        <name>FMN</name>
        <dbReference type="ChEBI" id="CHEBI:58210"/>
    </cofactor>
    <text evidence="6">Binds 1 FMN per subunit.</text>
</comment>
<evidence type="ECO:0000256" key="3">
    <source>
        <dbReference type="ARBA" id="ARBA00023002"/>
    </source>
</evidence>
<feature type="binding site" evidence="6">
    <location>
        <position position="10"/>
    </location>
    <ligand>
        <name>FMN</name>
        <dbReference type="ChEBI" id="CHEBI:58210"/>
    </ligand>
</feature>
<comment type="function">
    <text evidence="6">Also exhibits azoreductase activity. Catalyzes the reductive cleavage of the azo bond in aromatic azo compounds to the corresponding amines.</text>
</comment>
<evidence type="ECO:0000256" key="6">
    <source>
        <dbReference type="HAMAP-Rule" id="MF_01216"/>
    </source>
</evidence>
<evidence type="ECO:0000256" key="5">
    <source>
        <dbReference type="ARBA" id="ARBA00048542"/>
    </source>
</evidence>
<dbReference type="Proteomes" id="UP001201549">
    <property type="component" value="Unassembled WGS sequence"/>
</dbReference>
<feature type="domain" description="Flavodoxin-like fold" evidence="7">
    <location>
        <begin position="2"/>
        <end position="194"/>
    </location>
</feature>
<proteinExistence type="inferred from homology"/>
<reference evidence="8 9" key="1">
    <citation type="submission" date="2022-02" db="EMBL/GenBank/DDBJ databases">
        <authorList>
            <person name="Zhuang L."/>
        </authorList>
    </citation>
    <scope>NUCLEOTIDE SEQUENCE [LARGE SCALE GENOMIC DNA]</scope>
    <source>
        <strain evidence="8 9">C32</strain>
    </source>
</reference>
<feature type="binding site" evidence="6">
    <location>
        <begin position="93"/>
        <end position="96"/>
    </location>
    <ligand>
        <name>FMN</name>
        <dbReference type="ChEBI" id="CHEBI:58210"/>
    </ligand>
</feature>
<dbReference type="PANTHER" id="PTHR43741:SF2">
    <property type="entry name" value="FMN-DEPENDENT NADH:QUINONE OXIDOREDUCTASE"/>
    <property type="match status" value="1"/>
</dbReference>
<dbReference type="RefSeq" id="WP_238897200.1">
    <property type="nucleotide sequence ID" value="NZ_JAKOGG010000012.1"/>
</dbReference>
<organism evidence="8 9">
    <name type="scientific">Shewanella electrica</name>
    <dbReference type="NCBI Taxonomy" id="515560"/>
    <lineage>
        <taxon>Bacteria</taxon>
        <taxon>Pseudomonadati</taxon>
        <taxon>Pseudomonadota</taxon>
        <taxon>Gammaproteobacteria</taxon>
        <taxon>Alteromonadales</taxon>
        <taxon>Shewanellaceae</taxon>
        <taxon>Shewanella</taxon>
    </lineage>
</organism>
<evidence type="ECO:0000256" key="4">
    <source>
        <dbReference type="ARBA" id="ARBA00023027"/>
    </source>
</evidence>
<dbReference type="InterPro" id="IPR023048">
    <property type="entry name" value="NADH:quinone_OxRdtase_FMN_depd"/>
</dbReference>
<dbReference type="SUPFAM" id="SSF52218">
    <property type="entry name" value="Flavoproteins"/>
    <property type="match status" value="1"/>
</dbReference>
<name>A0ABT2FN09_9GAMM</name>
<evidence type="ECO:0000256" key="2">
    <source>
        <dbReference type="ARBA" id="ARBA00022643"/>
    </source>
</evidence>
<dbReference type="InterPro" id="IPR029039">
    <property type="entry name" value="Flavoprotein-like_sf"/>
</dbReference>
<sequence>MSKVLLLKPSILGEYSQSGKLLDYLAASWKEQGATIAVRDVAAEPLPILDGELAGGLRGGDNLSPRQQEALTLSDKLIQELKDNDTIVIGAPMYNFTIPAQLKTWIDLVARAGVTFRYTAAGAEGLMTGKKAVIVATFGGFHKETAHDFVVPYLKTFLGFIGITDVEVVYAEGLNVTPEQHDKAMAEAQQAIDALTL</sequence>
<evidence type="ECO:0000256" key="1">
    <source>
        <dbReference type="ARBA" id="ARBA00022630"/>
    </source>
</evidence>
<dbReference type="EC" id="1.6.5.-" evidence="6"/>
<dbReference type="EC" id="1.7.1.17" evidence="6"/>
<dbReference type="InterPro" id="IPR003680">
    <property type="entry name" value="Flavodoxin_fold"/>
</dbReference>
<gene>
    <name evidence="6" type="primary">azoR</name>
    <name evidence="8" type="ORF">L9G74_14835</name>
</gene>
<keyword evidence="4 6" id="KW-0520">NAD</keyword>
<protein>
    <recommendedName>
        <fullName evidence="6">FMN dependent NADH:quinone oxidoreductase</fullName>
        <ecNumber evidence="6">1.6.5.-</ecNumber>
    </recommendedName>
    <alternativeName>
        <fullName evidence="6">Azo-dye reductase</fullName>
    </alternativeName>
    <alternativeName>
        <fullName evidence="6">FMN-dependent NADH-azo compound oxidoreductase</fullName>
    </alternativeName>
    <alternativeName>
        <fullName evidence="6">FMN-dependent NADH-azoreductase</fullName>
        <ecNumber evidence="6">1.7.1.17</ecNumber>
    </alternativeName>
</protein>
<dbReference type="Pfam" id="PF02525">
    <property type="entry name" value="Flavodoxin_2"/>
    <property type="match status" value="1"/>
</dbReference>